<evidence type="ECO:0000313" key="4">
    <source>
        <dbReference type="Proteomes" id="UP000321960"/>
    </source>
</evidence>
<dbReference type="InterPro" id="IPR001343">
    <property type="entry name" value="Hemolysn_Ca-bd"/>
</dbReference>
<proteinExistence type="predicted"/>
<name>A0A512IX98_9HYPH</name>
<gene>
    <name evidence="3" type="ORF">GCM10007888_60890</name>
    <name evidence="2" type="ORF">MOX02_03630</name>
</gene>
<keyword evidence="5" id="KW-1185">Reference proteome</keyword>
<dbReference type="GO" id="GO:0005509">
    <property type="term" value="F:calcium ion binding"/>
    <property type="evidence" value="ECO:0007669"/>
    <property type="project" value="InterPro"/>
</dbReference>
<dbReference type="InterPro" id="IPR018511">
    <property type="entry name" value="Hemolysin-typ_Ca-bd_CS"/>
</dbReference>
<evidence type="ECO:0000313" key="2">
    <source>
        <dbReference type="EMBL" id="GEP02325.1"/>
    </source>
</evidence>
<feature type="domain" description="DUF4214" evidence="1">
    <location>
        <begin position="378"/>
        <end position="443"/>
    </location>
</feature>
<evidence type="ECO:0000313" key="3">
    <source>
        <dbReference type="EMBL" id="GLS67704.1"/>
    </source>
</evidence>
<dbReference type="SUPFAM" id="SSF51120">
    <property type="entry name" value="beta-Roll"/>
    <property type="match status" value="1"/>
</dbReference>
<dbReference type="Pfam" id="PF00353">
    <property type="entry name" value="HemolysinCabind"/>
    <property type="match status" value="1"/>
</dbReference>
<reference evidence="5" key="2">
    <citation type="journal article" date="2019" name="Int. J. Syst. Evol. Microbiol.">
        <title>The Global Catalogue of Microorganisms (GCM) 10K type strain sequencing project: providing services to taxonomists for standard genome sequencing and annotation.</title>
        <authorList>
            <consortium name="The Broad Institute Genomics Platform"/>
            <consortium name="The Broad Institute Genome Sequencing Center for Infectious Disease"/>
            <person name="Wu L."/>
            <person name="Ma J."/>
        </authorList>
    </citation>
    <scope>NUCLEOTIDE SEQUENCE [LARGE SCALE GENOMIC DNA]</scope>
    <source>
        <strain evidence="5">NBRC 107715</strain>
    </source>
</reference>
<reference evidence="3" key="4">
    <citation type="submission" date="2023-01" db="EMBL/GenBank/DDBJ databases">
        <title>Draft genome sequence of Methylobacterium oxalidis strain NBRC 107715.</title>
        <authorList>
            <person name="Sun Q."/>
            <person name="Mori K."/>
        </authorList>
    </citation>
    <scope>NUCLEOTIDE SEQUENCE</scope>
    <source>
        <strain evidence="3">NBRC 107715</strain>
    </source>
</reference>
<dbReference type="Gene3D" id="1.10.3130.20">
    <property type="entry name" value="Phycobilisome linker domain"/>
    <property type="match status" value="2"/>
</dbReference>
<protein>
    <submittedName>
        <fullName evidence="2">Hemolysin-type calcium-binding region</fullName>
    </submittedName>
</protein>
<feature type="domain" description="DUF4214" evidence="1">
    <location>
        <begin position="259"/>
        <end position="323"/>
    </location>
</feature>
<sequence>MTTFICLQPADAPTLDLYGYYKNAAYTNQTATGFTAIVDASTYIDLTGAGLTYQFGFPVSGTTTSATLYKNGSAAYVMSGFAITMEQAAIYMSQDPVTVNKSVFAGTDTIVGSAFDDVLDAWGGDDTLTGGAGNDTVLGSEGRDTAVFSGNRSDYTISSHVGANGQIEFTVVDATAARDGTDTLRGVEVATFADGSVELTVAPQASSFGQVATGVGSAGGQVYALYEGLLGRAPDAGGLAYWADQFEHGTPARDLGQLLLSSPEGQARTGGLSSGEFVNQLYQTTLGRPADGGGLAYWTDQLDNRGAQRIDVANGFVFSAEHVSSLQSAFDAGVFVADKQAGDVARLYYTMLDRAPDAGGLQYWANQLENGGSISDLAKAFLGTPENVSKYGSMQNAAYVDALYDNALGRPADADGKAYWTNLLNGGTSRADLAVLLSDSAESHSVHLSQIELGWHLA</sequence>
<dbReference type="RefSeq" id="WP_147024012.1">
    <property type="nucleotide sequence ID" value="NZ_BJZU01000004.1"/>
</dbReference>
<dbReference type="Proteomes" id="UP000321960">
    <property type="component" value="Unassembled WGS sequence"/>
</dbReference>
<dbReference type="InterPro" id="IPR025282">
    <property type="entry name" value="DUF4214"/>
</dbReference>
<organism evidence="2 4">
    <name type="scientific">Methylobacterium oxalidis</name>
    <dbReference type="NCBI Taxonomy" id="944322"/>
    <lineage>
        <taxon>Bacteria</taxon>
        <taxon>Pseudomonadati</taxon>
        <taxon>Pseudomonadota</taxon>
        <taxon>Alphaproteobacteria</taxon>
        <taxon>Hyphomicrobiales</taxon>
        <taxon>Methylobacteriaceae</taxon>
        <taxon>Methylobacterium</taxon>
    </lineage>
</organism>
<accession>A0A512IX98</accession>
<dbReference type="Gene3D" id="2.150.10.10">
    <property type="entry name" value="Serralysin-like metalloprotease, C-terminal"/>
    <property type="match status" value="1"/>
</dbReference>
<dbReference type="EMBL" id="BSPK01000117">
    <property type="protein sequence ID" value="GLS67704.1"/>
    <property type="molecule type" value="Genomic_DNA"/>
</dbReference>
<dbReference type="AlphaFoldDB" id="A0A512IX98"/>
<reference evidence="2 4" key="3">
    <citation type="submission" date="2019-07" db="EMBL/GenBank/DDBJ databases">
        <title>Whole genome shotgun sequence of Methylobacterium oxalidis NBRC 107715.</title>
        <authorList>
            <person name="Hosoyama A."/>
            <person name="Uohara A."/>
            <person name="Ohji S."/>
            <person name="Ichikawa N."/>
        </authorList>
    </citation>
    <scope>NUCLEOTIDE SEQUENCE [LARGE SCALE GENOMIC DNA]</scope>
    <source>
        <strain evidence="2 4">NBRC 107715</strain>
    </source>
</reference>
<dbReference type="OrthoDB" id="7970799at2"/>
<dbReference type="InterPro" id="IPR038255">
    <property type="entry name" value="PBS_linker_sf"/>
</dbReference>
<comment type="caution">
    <text evidence="2">The sequence shown here is derived from an EMBL/GenBank/DDBJ whole genome shotgun (WGS) entry which is preliminary data.</text>
</comment>
<dbReference type="InterPro" id="IPR011049">
    <property type="entry name" value="Serralysin-like_metalloprot_C"/>
</dbReference>
<dbReference type="EMBL" id="BJZU01000004">
    <property type="protein sequence ID" value="GEP02325.1"/>
    <property type="molecule type" value="Genomic_DNA"/>
</dbReference>
<dbReference type="Proteomes" id="UP001156856">
    <property type="component" value="Unassembled WGS sequence"/>
</dbReference>
<evidence type="ECO:0000259" key="1">
    <source>
        <dbReference type="Pfam" id="PF13946"/>
    </source>
</evidence>
<dbReference type="Pfam" id="PF13946">
    <property type="entry name" value="DUF4214"/>
    <property type="match status" value="3"/>
</dbReference>
<feature type="domain" description="DUF4214" evidence="1">
    <location>
        <begin position="222"/>
        <end position="253"/>
    </location>
</feature>
<reference evidence="3" key="1">
    <citation type="journal article" date="2014" name="Int. J. Syst. Evol. Microbiol.">
        <title>Complete genome of a new Firmicutes species belonging to the dominant human colonic microbiota ('Ruminococcus bicirculans') reveals two chromosomes and a selective capacity to utilize plant glucans.</title>
        <authorList>
            <consortium name="NISC Comparative Sequencing Program"/>
            <person name="Wegmann U."/>
            <person name="Louis P."/>
            <person name="Goesmann A."/>
            <person name="Henrissat B."/>
            <person name="Duncan S.H."/>
            <person name="Flint H.J."/>
        </authorList>
    </citation>
    <scope>NUCLEOTIDE SEQUENCE</scope>
    <source>
        <strain evidence="3">NBRC 107715</strain>
    </source>
</reference>
<dbReference type="PROSITE" id="PS00330">
    <property type="entry name" value="HEMOLYSIN_CALCIUM"/>
    <property type="match status" value="1"/>
</dbReference>
<evidence type="ECO:0000313" key="5">
    <source>
        <dbReference type="Proteomes" id="UP001156856"/>
    </source>
</evidence>